<protein>
    <submittedName>
        <fullName evidence="2">Uncharacterized protein</fullName>
    </submittedName>
</protein>
<organism evidence="2 3">
    <name type="scientific">Elusimicrobium minutum (strain Pei191)</name>
    <dbReference type="NCBI Taxonomy" id="445932"/>
    <lineage>
        <taxon>Bacteria</taxon>
        <taxon>Pseudomonadati</taxon>
        <taxon>Elusimicrobiota</taxon>
        <taxon>Elusimicrobia</taxon>
        <taxon>Elusimicrobiales</taxon>
        <taxon>Elusimicrobiaceae</taxon>
        <taxon>Elusimicrobium</taxon>
    </lineage>
</organism>
<dbReference type="STRING" id="445932.Emin_1196"/>
<evidence type="ECO:0000313" key="2">
    <source>
        <dbReference type="EMBL" id="ACC98746.1"/>
    </source>
</evidence>
<dbReference type="AlphaFoldDB" id="B2KE00"/>
<keyword evidence="1" id="KW-0472">Membrane</keyword>
<proteinExistence type="predicted"/>
<keyword evidence="1" id="KW-0812">Transmembrane</keyword>
<gene>
    <name evidence="2" type="ordered locus">Emin_1196</name>
</gene>
<name>B2KE00_ELUMP</name>
<dbReference type="Proteomes" id="UP000001029">
    <property type="component" value="Chromosome"/>
</dbReference>
<dbReference type="KEGG" id="emi:Emin_1196"/>
<evidence type="ECO:0000313" key="3">
    <source>
        <dbReference type="Proteomes" id="UP000001029"/>
    </source>
</evidence>
<sequence>MFMASIKKFIKAVSGNKGQNTVEFMLMMGTIVTLILTFFTLFHEKLAGMFFFLVGGILG</sequence>
<reference evidence="2 3" key="1">
    <citation type="journal article" date="2009" name="Appl. Environ. Microbiol.">
        <title>Genomic analysis of 'Elusimicrobium minutum,' the first cultivated representative of the phylum 'Elusimicrobia' (formerly termite group 1).</title>
        <authorList>
            <person name="Herlemann D.P.R."/>
            <person name="Geissinger O."/>
            <person name="Ikeda-Ohtsubo W."/>
            <person name="Kunin V."/>
            <person name="Sun H."/>
            <person name="Lapidus A."/>
            <person name="Hugenholtz P."/>
            <person name="Brune A."/>
        </authorList>
    </citation>
    <scope>NUCLEOTIDE SEQUENCE [LARGE SCALE GENOMIC DNA]</scope>
    <source>
        <strain evidence="2 3">Pei191</strain>
    </source>
</reference>
<accession>B2KE00</accession>
<dbReference type="EMBL" id="CP001055">
    <property type="protein sequence ID" value="ACC98746.1"/>
    <property type="molecule type" value="Genomic_DNA"/>
</dbReference>
<feature type="transmembrane region" description="Helical" evidence="1">
    <location>
        <begin position="21"/>
        <end position="42"/>
    </location>
</feature>
<keyword evidence="3" id="KW-1185">Reference proteome</keyword>
<evidence type="ECO:0000256" key="1">
    <source>
        <dbReference type="SAM" id="Phobius"/>
    </source>
</evidence>
<dbReference type="HOGENOM" id="CLU_2953122_0_0_0"/>
<keyword evidence="1" id="KW-1133">Transmembrane helix</keyword>